<dbReference type="AlphaFoldDB" id="A0A942Z6J5"/>
<dbReference type="CDD" id="cd04301">
    <property type="entry name" value="NAT_SF"/>
    <property type="match status" value="1"/>
</dbReference>
<dbReference type="PROSITE" id="PS51186">
    <property type="entry name" value="GNAT"/>
    <property type="match status" value="1"/>
</dbReference>
<dbReference type="InterPro" id="IPR016181">
    <property type="entry name" value="Acyl_CoA_acyltransferase"/>
</dbReference>
<dbReference type="RefSeq" id="WP_213099384.1">
    <property type="nucleotide sequence ID" value="NZ_JAGYPN010000003.1"/>
</dbReference>
<organism evidence="2 3">
    <name type="scientific">Lederbergia citrea</name>
    <dbReference type="NCBI Taxonomy" id="2833581"/>
    <lineage>
        <taxon>Bacteria</taxon>
        <taxon>Bacillati</taxon>
        <taxon>Bacillota</taxon>
        <taxon>Bacilli</taxon>
        <taxon>Bacillales</taxon>
        <taxon>Bacillaceae</taxon>
        <taxon>Lederbergia</taxon>
    </lineage>
</organism>
<gene>
    <name evidence="2" type="ORF">KHA91_16725</name>
</gene>
<proteinExistence type="predicted"/>
<dbReference type="EMBL" id="JAGYPN010000003">
    <property type="protein sequence ID" value="MBS4224367.1"/>
    <property type="molecule type" value="Genomic_DNA"/>
</dbReference>
<evidence type="ECO:0000259" key="1">
    <source>
        <dbReference type="PROSITE" id="PS51186"/>
    </source>
</evidence>
<reference evidence="2 3" key="1">
    <citation type="submission" date="2021-05" db="EMBL/GenBank/DDBJ databases">
        <title>Novel Bacillus species.</title>
        <authorList>
            <person name="Liu G."/>
        </authorList>
    </citation>
    <scope>NUCLEOTIDE SEQUENCE [LARGE SCALE GENOMIC DNA]</scope>
    <source>
        <strain evidence="2 3">FJAT-49682</strain>
    </source>
</reference>
<keyword evidence="2" id="KW-0012">Acyltransferase</keyword>
<keyword evidence="3" id="KW-1185">Reference proteome</keyword>
<dbReference type="SUPFAM" id="SSF55729">
    <property type="entry name" value="Acyl-CoA N-acyltransferases (Nat)"/>
    <property type="match status" value="1"/>
</dbReference>
<evidence type="ECO:0000313" key="3">
    <source>
        <dbReference type="Proteomes" id="UP000676456"/>
    </source>
</evidence>
<dbReference type="Gene3D" id="3.40.630.30">
    <property type="match status" value="1"/>
</dbReference>
<accession>A0A942Z6J5</accession>
<name>A0A942Z6J5_9BACI</name>
<dbReference type="GO" id="GO:0016747">
    <property type="term" value="F:acyltransferase activity, transferring groups other than amino-acyl groups"/>
    <property type="evidence" value="ECO:0007669"/>
    <property type="project" value="InterPro"/>
</dbReference>
<keyword evidence="2" id="KW-0808">Transferase</keyword>
<evidence type="ECO:0000313" key="2">
    <source>
        <dbReference type="EMBL" id="MBS4224367.1"/>
    </source>
</evidence>
<feature type="domain" description="N-acetyltransferase" evidence="1">
    <location>
        <begin position="1"/>
        <end position="191"/>
    </location>
</feature>
<dbReference type="Proteomes" id="UP000676456">
    <property type="component" value="Unassembled WGS sequence"/>
</dbReference>
<dbReference type="InterPro" id="IPR000182">
    <property type="entry name" value="GNAT_dom"/>
</dbReference>
<dbReference type="Pfam" id="PF13527">
    <property type="entry name" value="Acetyltransf_9"/>
    <property type="match status" value="1"/>
</dbReference>
<dbReference type="EC" id="2.3.1.-" evidence="2"/>
<comment type="caution">
    <text evidence="2">The sequence shown here is derived from an EMBL/GenBank/DDBJ whole genome shotgun (WGS) entry which is preliminary data.</text>
</comment>
<protein>
    <submittedName>
        <fullName evidence="2">GNAT family N-acetyltransferase</fullName>
        <ecNumber evidence="2">2.3.1.-</ecNumber>
    </submittedName>
</protein>
<sequence length="293" mass="34828">MNLLQFKRKYSKVKQDREQLYILFQEVFQIDPGLLRDFYDRGFWNETYEPYTYFAGEKAIANVSMFSMPLLVEGKIIKAAGIQSVMTHPDYRRKGLMKQLFTKMLETIDEEYDCMLLMTDNPKLYIPFGFRELQQSYFSARIFHEKKTSTLKKLDFFSRDDLKLIQTLMGERQPLSRRFWPLAYDSSFYLNMYHSYFNKNLYYSKELGAIMIFEVNEETCRLYDVIAKEIPALEELVSHIPEQFINIQCYFCPDQFKSVNWKPEAPTSKAKLMLRGDLSIINQPIKLPITAEF</sequence>